<feature type="transmembrane region" description="Helical" evidence="2">
    <location>
        <begin position="439"/>
        <end position="457"/>
    </location>
</feature>
<feature type="region of interest" description="Disordered" evidence="1">
    <location>
        <begin position="23"/>
        <end position="52"/>
    </location>
</feature>
<dbReference type="PANTHER" id="PTHR41983">
    <property type="entry name" value="SHORT-CHAIN FATTY ACID TRANSPORTER-RELATED"/>
    <property type="match status" value="1"/>
</dbReference>
<dbReference type="HOGENOM" id="CLU_037744_0_0_4"/>
<evidence type="ECO:0000313" key="4">
    <source>
        <dbReference type="Proteomes" id="UP000031838"/>
    </source>
</evidence>
<feature type="transmembrane region" description="Helical" evidence="2">
    <location>
        <begin position="88"/>
        <end position="106"/>
    </location>
</feature>
<sequence length="516" mass="55183">MNPLRRGNRLGHLEEHRTLIPIAFRRPPGRSRPGSSARRSAAPASQQAHAEQLNHSMKRDNPIAHANDRRGVVAALVYLFERVMPDPFVLSIGLTALVAVLALALGPQGNLPTLLDSWYTGTFGILGFALQMILILATGYAIAEAPVIQRGLRALAAHAQTPTRAALLVFPVVGIAAWLNWGLGLIVGALLSREIARRVKVDFAWLVAGSYSAWSVCNSGLSSSIALSQASHGNALNLVEKATGQVVPLGATVFAPFVFIPTVLVVVVMTAIFIRMHPRAEDVVAFSEAPEHEAGSASDDPHARVGTTPTFATRLENSMLGTLLLLVFGVGYLVMAWRAHRFDLDINTTILIFLLIGLALQRTPIAYANAIRRAARQTGSMLLQYPVYGGIMGMMKGTGLASMIAKTFVTIATPASLPLWSYLSSLIITLLVPSAGGHWAVQGPFVLPAALSLHASVPRTAMGVAMAENVSNMLQPFWAVPIVAIAGIRIQRVMGYTAVTFAVSLVIYAVALWLVP</sequence>
<feature type="transmembrane region" description="Helical" evidence="2">
    <location>
        <begin position="118"/>
        <end position="143"/>
    </location>
</feature>
<reference evidence="3 4" key="2">
    <citation type="journal article" date="2016" name="Appl. Microbiol. Biotechnol.">
        <title>Mutations improving production and secretion of extracellular lipase by Burkholderia glumae PG1.</title>
        <authorList>
            <person name="Knapp A."/>
            <person name="Voget S."/>
            <person name="Gao R."/>
            <person name="Zaburannyi N."/>
            <person name="Krysciak D."/>
            <person name="Breuer M."/>
            <person name="Hauer B."/>
            <person name="Streit W.R."/>
            <person name="Muller R."/>
            <person name="Daniel R."/>
            <person name="Jaeger K.E."/>
        </authorList>
    </citation>
    <scope>NUCLEOTIDE SEQUENCE [LARGE SCALE GENOMIC DNA]</scope>
    <source>
        <strain evidence="3 4">PG1</strain>
    </source>
</reference>
<dbReference type="GO" id="GO:0005886">
    <property type="term" value="C:plasma membrane"/>
    <property type="evidence" value="ECO:0007669"/>
    <property type="project" value="TreeGrafter"/>
</dbReference>
<dbReference type="AlphaFoldDB" id="A0A0B6S9I8"/>
<evidence type="ECO:0000256" key="2">
    <source>
        <dbReference type="SAM" id="Phobius"/>
    </source>
</evidence>
<reference evidence="4" key="1">
    <citation type="submission" date="2011-03" db="EMBL/GenBank/DDBJ databases">
        <authorList>
            <person name="Voget S."/>
            <person name="Streit W.R."/>
            <person name="Jaeger K.E."/>
            <person name="Daniel R."/>
        </authorList>
    </citation>
    <scope>NUCLEOTIDE SEQUENCE [LARGE SCALE GENOMIC DNA]</scope>
    <source>
        <strain evidence="4">PG1</strain>
    </source>
</reference>
<dbReference type="Proteomes" id="UP000031838">
    <property type="component" value="Chromosome 2"/>
</dbReference>
<dbReference type="Pfam" id="PF02667">
    <property type="entry name" value="SCFA_trans"/>
    <property type="match status" value="1"/>
</dbReference>
<dbReference type="EMBL" id="CP002581">
    <property type="protein sequence ID" value="AJK48901.1"/>
    <property type="molecule type" value="Genomic_DNA"/>
</dbReference>
<feature type="transmembrane region" description="Helical" evidence="2">
    <location>
        <begin position="247"/>
        <end position="274"/>
    </location>
</feature>
<feature type="transmembrane region" description="Helical" evidence="2">
    <location>
        <begin position="163"/>
        <end position="191"/>
    </location>
</feature>
<keyword evidence="2" id="KW-0812">Transmembrane</keyword>
<keyword evidence="2" id="KW-0472">Membrane</keyword>
<keyword evidence="4" id="KW-1185">Reference proteome</keyword>
<proteinExistence type="predicted"/>
<dbReference type="KEGG" id="bgp:BGL_2c08170"/>
<accession>A0A0B6S9I8</accession>
<feature type="transmembrane region" description="Helical" evidence="2">
    <location>
        <begin position="495"/>
        <end position="515"/>
    </location>
</feature>
<dbReference type="PANTHER" id="PTHR41983:SF2">
    <property type="entry name" value="SHORT-CHAIN FATTY ACID TRANSPORTER-RELATED"/>
    <property type="match status" value="1"/>
</dbReference>
<feature type="transmembrane region" description="Helical" evidence="2">
    <location>
        <begin position="319"/>
        <end position="337"/>
    </location>
</feature>
<evidence type="ECO:0000313" key="3">
    <source>
        <dbReference type="EMBL" id="AJK48901.1"/>
    </source>
</evidence>
<organism evidence="3 4">
    <name type="scientific">Burkholderia plantarii</name>
    <dbReference type="NCBI Taxonomy" id="41899"/>
    <lineage>
        <taxon>Bacteria</taxon>
        <taxon>Pseudomonadati</taxon>
        <taxon>Pseudomonadota</taxon>
        <taxon>Betaproteobacteria</taxon>
        <taxon>Burkholderiales</taxon>
        <taxon>Burkholderiaceae</taxon>
        <taxon>Burkholderia</taxon>
    </lineage>
</organism>
<dbReference type="InterPro" id="IPR006160">
    <property type="entry name" value="SCFA_transpt_AtoE"/>
</dbReference>
<feature type="transmembrane region" description="Helical" evidence="2">
    <location>
        <begin position="349"/>
        <end position="370"/>
    </location>
</feature>
<protein>
    <submittedName>
        <fullName evidence="3">Short chain fatty acid transporter AtoE</fullName>
    </submittedName>
</protein>
<name>A0A0B6S9I8_BURPL</name>
<feature type="compositionally biased region" description="Low complexity" evidence="1">
    <location>
        <begin position="31"/>
        <end position="45"/>
    </location>
</feature>
<evidence type="ECO:0000256" key="1">
    <source>
        <dbReference type="SAM" id="MobiDB-lite"/>
    </source>
</evidence>
<keyword evidence="2" id="KW-1133">Transmembrane helix</keyword>
<gene>
    <name evidence="3" type="primary">atoE</name>
    <name evidence="3" type="ORF">BGL_2c08170</name>
</gene>